<name>A0A399EGY5_9DEIN</name>
<dbReference type="EMBL" id="QWKZ01000153">
    <property type="protein sequence ID" value="RIH81551.1"/>
    <property type="molecule type" value="Genomic_DNA"/>
</dbReference>
<evidence type="ECO:0000313" key="2">
    <source>
        <dbReference type="Proteomes" id="UP000265800"/>
    </source>
</evidence>
<keyword evidence="2" id="KW-1185">Reference proteome</keyword>
<gene>
    <name evidence="1" type="ORF">Mlute_02766</name>
</gene>
<organism evidence="1 2">
    <name type="scientific">Meiothermus luteus</name>
    <dbReference type="NCBI Taxonomy" id="2026184"/>
    <lineage>
        <taxon>Bacteria</taxon>
        <taxon>Thermotogati</taxon>
        <taxon>Deinococcota</taxon>
        <taxon>Deinococci</taxon>
        <taxon>Thermales</taxon>
        <taxon>Thermaceae</taxon>
        <taxon>Meiothermus</taxon>
    </lineage>
</organism>
<sequence length="53" mass="5862">MAILGRRVVETVGSMSRGLFPRRIHAVTQEGFVLKVLSFVLAHNIRLLAGRMG</sequence>
<evidence type="ECO:0000313" key="1">
    <source>
        <dbReference type="EMBL" id="RIH81551.1"/>
    </source>
</evidence>
<evidence type="ECO:0008006" key="3">
    <source>
        <dbReference type="Google" id="ProtNLM"/>
    </source>
</evidence>
<protein>
    <recommendedName>
        <fullName evidence="3">Transposase DDE domain-containing protein</fullName>
    </recommendedName>
</protein>
<accession>A0A399EGY5</accession>
<dbReference type="AlphaFoldDB" id="A0A399EGY5"/>
<comment type="caution">
    <text evidence="1">The sequence shown here is derived from an EMBL/GenBank/DDBJ whole genome shotgun (WGS) entry which is preliminary data.</text>
</comment>
<dbReference type="Proteomes" id="UP000265800">
    <property type="component" value="Unassembled WGS sequence"/>
</dbReference>
<dbReference type="RefSeq" id="WP_245958999.1">
    <property type="nucleotide sequence ID" value="NZ_QWKZ01000153.1"/>
</dbReference>
<reference evidence="1 2" key="1">
    <citation type="submission" date="2018-08" db="EMBL/GenBank/DDBJ databases">
        <title>Meiothermus luteus KCTC 52599 genome sequencing project.</title>
        <authorList>
            <person name="Da Costa M.S."/>
            <person name="Albuquerque L."/>
            <person name="Raposo P."/>
            <person name="Froufe H.J.C."/>
            <person name="Barroso C.S."/>
            <person name="Egas C."/>
        </authorList>
    </citation>
    <scope>NUCLEOTIDE SEQUENCE [LARGE SCALE GENOMIC DNA]</scope>
    <source>
        <strain evidence="1 2">KCTC 52599</strain>
    </source>
</reference>
<proteinExistence type="predicted"/>